<dbReference type="RefSeq" id="WP_173073939.1">
    <property type="nucleotide sequence ID" value="NZ_BAABJB010000016.1"/>
</dbReference>
<keyword evidence="2" id="KW-1185">Reference proteome</keyword>
<comment type="caution">
    <text evidence="1">The sequence shown here is derived from an EMBL/GenBank/DDBJ whole genome shotgun (WGS) entry which is preliminary data.</text>
</comment>
<dbReference type="EMBL" id="BLPG01000001">
    <property type="protein sequence ID" value="GFJ87134.1"/>
    <property type="molecule type" value="Genomic_DNA"/>
</dbReference>
<gene>
    <name evidence="1" type="ORF">Prum_007760</name>
</gene>
<dbReference type="AlphaFoldDB" id="A0A6V8KTJ6"/>
<protein>
    <submittedName>
        <fullName evidence="1">Uncharacterized protein</fullName>
    </submittedName>
</protein>
<reference evidence="1 2" key="2">
    <citation type="submission" date="2020-03" db="EMBL/GenBank/DDBJ databases">
        <authorList>
            <person name="Ichikawa N."/>
            <person name="Kimura A."/>
            <person name="Kitahashi Y."/>
            <person name="Uohara A."/>
        </authorList>
    </citation>
    <scope>NUCLEOTIDE SEQUENCE [LARGE SCALE GENOMIC DNA]</scope>
    <source>
        <strain evidence="1 2">NBRC 108638</strain>
    </source>
</reference>
<evidence type="ECO:0000313" key="2">
    <source>
        <dbReference type="Proteomes" id="UP000482960"/>
    </source>
</evidence>
<dbReference type="Proteomes" id="UP000482960">
    <property type="component" value="Unassembled WGS sequence"/>
</dbReference>
<accession>A0A6V8KTJ6</accession>
<reference evidence="1 2" key="1">
    <citation type="submission" date="2020-03" db="EMBL/GenBank/DDBJ databases">
        <title>Whole genome shotgun sequence of Phytohabitans rumicis NBRC 108638.</title>
        <authorList>
            <person name="Komaki H."/>
            <person name="Tamura T."/>
        </authorList>
    </citation>
    <scope>NUCLEOTIDE SEQUENCE [LARGE SCALE GENOMIC DNA]</scope>
    <source>
        <strain evidence="1 2">NBRC 108638</strain>
    </source>
</reference>
<organism evidence="1 2">
    <name type="scientific">Phytohabitans rumicis</name>
    <dbReference type="NCBI Taxonomy" id="1076125"/>
    <lineage>
        <taxon>Bacteria</taxon>
        <taxon>Bacillati</taxon>
        <taxon>Actinomycetota</taxon>
        <taxon>Actinomycetes</taxon>
        <taxon>Micromonosporales</taxon>
        <taxon>Micromonosporaceae</taxon>
    </lineage>
</organism>
<proteinExistence type="predicted"/>
<evidence type="ECO:0000313" key="1">
    <source>
        <dbReference type="EMBL" id="GFJ87134.1"/>
    </source>
</evidence>
<sequence>MPQVVDNKDGTKTFTVNSAELRVLRNFLHARIPGFKQALDVVDGPQVRATLDFVKSALS</sequence>
<name>A0A6V8KTJ6_9ACTN</name>